<reference evidence="3" key="1">
    <citation type="submission" date="2021-03" db="EMBL/GenBank/DDBJ databases">
        <title>Roseibium sp. CAU 1637 isolated from Incheon.</title>
        <authorList>
            <person name="Kim W."/>
        </authorList>
    </citation>
    <scope>NUCLEOTIDE SEQUENCE</scope>
    <source>
        <strain evidence="3">CAU 1637</strain>
    </source>
</reference>
<proteinExistence type="predicted"/>
<evidence type="ECO:0000313" key="3">
    <source>
        <dbReference type="EMBL" id="MBO0345005.1"/>
    </source>
</evidence>
<dbReference type="InterPro" id="IPR036641">
    <property type="entry name" value="HPT_dom_sf"/>
</dbReference>
<evidence type="ECO:0000313" key="4">
    <source>
        <dbReference type="Proteomes" id="UP000664779"/>
    </source>
</evidence>
<comment type="caution">
    <text evidence="3">The sequence shown here is derived from an EMBL/GenBank/DDBJ whole genome shotgun (WGS) entry which is preliminary data.</text>
</comment>
<dbReference type="RefSeq" id="WP_206939227.1">
    <property type="nucleotide sequence ID" value="NZ_JAFLNF010000002.1"/>
</dbReference>
<sequence length="108" mass="11465">MTRTLDRSVLAAATFGNEELEHEVLSMFCRQSGTALNQLAGTSAPEIQGELIHTLKGSARSVGALDVGDTCQQIEAELAAGRALDLDLLRSKVEEANREISAVLARGV</sequence>
<evidence type="ECO:0000259" key="2">
    <source>
        <dbReference type="Pfam" id="PF01627"/>
    </source>
</evidence>
<dbReference type="Proteomes" id="UP000664779">
    <property type="component" value="Unassembled WGS sequence"/>
</dbReference>
<dbReference type="SUPFAM" id="SSF47226">
    <property type="entry name" value="Histidine-containing phosphotransfer domain, HPT domain"/>
    <property type="match status" value="1"/>
</dbReference>
<keyword evidence="1" id="KW-0902">Two-component regulatory system</keyword>
<dbReference type="AlphaFoldDB" id="A0A939J4Q8"/>
<dbReference type="InterPro" id="IPR008207">
    <property type="entry name" value="Sig_transdc_His_kin_Hpt_dom"/>
</dbReference>
<name>A0A939J4Q8_9HYPH</name>
<dbReference type="GO" id="GO:0000160">
    <property type="term" value="P:phosphorelay signal transduction system"/>
    <property type="evidence" value="ECO:0007669"/>
    <property type="project" value="UniProtKB-KW"/>
</dbReference>
<dbReference type="GO" id="GO:0004672">
    <property type="term" value="F:protein kinase activity"/>
    <property type="evidence" value="ECO:0007669"/>
    <property type="project" value="UniProtKB-ARBA"/>
</dbReference>
<dbReference type="EMBL" id="JAFLNF010000002">
    <property type="protein sequence ID" value="MBO0345005.1"/>
    <property type="molecule type" value="Genomic_DNA"/>
</dbReference>
<accession>A0A939J4Q8</accession>
<keyword evidence="4" id="KW-1185">Reference proteome</keyword>
<dbReference type="Pfam" id="PF01627">
    <property type="entry name" value="Hpt"/>
    <property type="match status" value="1"/>
</dbReference>
<protein>
    <submittedName>
        <fullName evidence="3">Hpt domain-containing protein</fullName>
    </submittedName>
</protein>
<gene>
    <name evidence="3" type="ORF">J0X15_07235</name>
</gene>
<dbReference type="Gene3D" id="1.20.120.160">
    <property type="entry name" value="HPT domain"/>
    <property type="match status" value="1"/>
</dbReference>
<feature type="domain" description="HPt" evidence="2">
    <location>
        <begin position="23"/>
        <end position="104"/>
    </location>
</feature>
<organism evidence="3 4">
    <name type="scientific">Roseibium limicola</name>
    <dbReference type="NCBI Taxonomy" id="2816037"/>
    <lineage>
        <taxon>Bacteria</taxon>
        <taxon>Pseudomonadati</taxon>
        <taxon>Pseudomonadota</taxon>
        <taxon>Alphaproteobacteria</taxon>
        <taxon>Hyphomicrobiales</taxon>
        <taxon>Stappiaceae</taxon>
        <taxon>Roseibium</taxon>
    </lineage>
</organism>
<evidence type="ECO:0000256" key="1">
    <source>
        <dbReference type="ARBA" id="ARBA00023012"/>
    </source>
</evidence>